<name>A0A4Y2THR6_ARAVE</name>
<dbReference type="Proteomes" id="UP000499080">
    <property type="component" value="Unassembled WGS sequence"/>
</dbReference>
<gene>
    <name evidence="1" type="ORF">AVEN_162038_1</name>
</gene>
<keyword evidence="2" id="KW-1185">Reference proteome</keyword>
<protein>
    <submittedName>
        <fullName evidence="1">Uncharacterized protein</fullName>
    </submittedName>
</protein>
<evidence type="ECO:0000313" key="2">
    <source>
        <dbReference type="Proteomes" id="UP000499080"/>
    </source>
</evidence>
<organism evidence="1 2">
    <name type="scientific">Araneus ventricosus</name>
    <name type="common">Orbweaver spider</name>
    <name type="synonym">Epeira ventricosa</name>
    <dbReference type="NCBI Taxonomy" id="182803"/>
    <lineage>
        <taxon>Eukaryota</taxon>
        <taxon>Metazoa</taxon>
        <taxon>Ecdysozoa</taxon>
        <taxon>Arthropoda</taxon>
        <taxon>Chelicerata</taxon>
        <taxon>Arachnida</taxon>
        <taxon>Araneae</taxon>
        <taxon>Araneomorphae</taxon>
        <taxon>Entelegynae</taxon>
        <taxon>Araneoidea</taxon>
        <taxon>Araneidae</taxon>
        <taxon>Araneus</taxon>
    </lineage>
</organism>
<evidence type="ECO:0000313" key="1">
    <source>
        <dbReference type="EMBL" id="GBN99781.1"/>
    </source>
</evidence>
<sequence>MLRQVGISSWYRFIIRIVDLYRILYSICQRVDRLSICKFASMQADGKVDLLHRLEKKGFGFPEVLSTAGILESRFGESDIHHMRDGHW</sequence>
<dbReference type="EMBL" id="BGPR01028561">
    <property type="protein sequence ID" value="GBN99781.1"/>
    <property type="molecule type" value="Genomic_DNA"/>
</dbReference>
<comment type="caution">
    <text evidence="1">The sequence shown here is derived from an EMBL/GenBank/DDBJ whole genome shotgun (WGS) entry which is preliminary data.</text>
</comment>
<proteinExistence type="predicted"/>
<dbReference type="AlphaFoldDB" id="A0A4Y2THR6"/>
<accession>A0A4Y2THR6</accession>
<reference evidence="1 2" key="1">
    <citation type="journal article" date="2019" name="Sci. Rep.">
        <title>Orb-weaving spider Araneus ventricosus genome elucidates the spidroin gene catalogue.</title>
        <authorList>
            <person name="Kono N."/>
            <person name="Nakamura H."/>
            <person name="Ohtoshi R."/>
            <person name="Moran D.A.P."/>
            <person name="Shinohara A."/>
            <person name="Yoshida Y."/>
            <person name="Fujiwara M."/>
            <person name="Mori M."/>
            <person name="Tomita M."/>
            <person name="Arakawa K."/>
        </authorList>
    </citation>
    <scope>NUCLEOTIDE SEQUENCE [LARGE SCALE GENOMIC DNA]</scope>
</reference>